<dbReference type="GO" id="GO:0005886">
    <property type="term" value="C:plasma membrane"/>
    <property type="evidence" value="ECO:0007669"/>
    <property type="project" value="TreeGrafter"/>
</dbReference>
<protein>
    <recommendedName>
        <fullName evidence="6">AMP-dependent synthetase/ligase domain-containing protein</fullName>
    </recommendedName>
</protein>
<evidence type="ECO:0000259" key="6">
    <source>
        <dbReference type="Pfam" id="PF00501"/>
    </source>
</evidence>
<keyword evidence="4" id="KW-0067">ATP-binding</keyword>
<dbReference type="AlphaFoldDB" id="A0A067TFY9"/>
<dbReference type="OrthoDB" id="1700726at2759"/>
<dbReference type="GO" id="GO:0004467">
    <property type="term" value="F:long-chain fatty acid-CoA ligase activity"/>
    <property type="evidence" value="ECO:0007669"/>
    <property type="project" value="UniProtKB-EC"/>
</dbReference>
<comment type="similarity">
    <text evidence="1">Belongs to the ATP-dependent AMP-binding enzyme family.</text>
</comment>
<name>A0A067TFY9_GALM3</name>
<evidence type="ECO:0000256" key="1">
    <source>
        <dbReference type="ARBA" id="ARBA00006432"/>
    </source>
</evidence>
<keyword evidence="2" id="KW-0436">Ligase</keyword>
<dbReference type="Pfam" id="PF00501">
    <property type="entry name" value="AMP-binding"/>
    <property type="match status" value="1"/>
</dbReference>
<evidence type="ECO:0000256" key="3">
    <source>
        <dbReference type="ARBA" id="ARBA00022741"/>
    </source>
</evidence>
<dbReference type="InterPro" id="IPR020845">
    <property type="entry name" value="AMP-binding_CS"/>
</dbReference>
<keyword evidence="3" id="KW-0547">Nucleotide-binding</keyword>
<sequence length="713" mass="77526">MSTEFLQSLTSGLPMRPGNHFGLGSVDVTSPALDAGESGIRRLAITSHSLVERPHPSVSTIPDVLAYGVQKYGANYNAVGWRDVIKVHEEVRETSKIVDGEELKEQKTWKLYELSGYKFWNYLEFAEAIREVRNGLLKLGIRKEDVVNVYAQTSANWQVMSHACASISTAIATAYDTLGLDGLAHSLNEPECVAVFTNADLLPTLSRVLPRTPTLIWIFYDGVPDQNVLEDMKSKRSDLQLMHLDQLRTSGRLQSDNDAQFIITLEARKPTPDTLACIMYTSGSTGAPKGVCITHGNLVASISSVTIVFGPHVPAGDVYLAYLPLAHVLEFIVELCALFVGVTSGYARPKTLTDAGVKGCRGDLIELKPQIMFGVPSVWETIRKGIVGKLNAGGPLKKALFYGALAAKKNGTPVLAGLGEAVVLSKVREVTGGKLKFAMTGGAAISKETQEFLSIALVPMMQGYGMTESCGMCSLLPPERMQFGVVGLPVPSIEIKFLDVPSSGYLSSNERPQGEVCIRGPSVFKGYYKRPDLDADESIWTKDGWFRTGDVGMWNEDGTLTLIDRLKNLVKMPNGEFIALERLEALYKSCDYVSNLCVHVTQGSVYPVAVIFPHEANLRHAISLSSDPALARIKDADLATLCSDPYVKHLVLKACNEVGAKNGLKGSEVLCGVVLSPEEWMPETGLVSAAMKVRRTTIASVFEEEIKALYASI</sequence>
<feature type="domain" description="AMP-dependent synthetase/ligase" evidence="6">
    <location>
        <begin position="115"/>
        <end position="528"/>
    </location>
</feature>
<comment type="catalytic activity">
    <reaction evidence="5">
        <text>a long-chain fatty acid + ATP + CoA = a long-chain fatty acyl-CoA + AMP + diphosphate</text>
        <dbReference type="Rhea" id="RHEA:15421"/>
        <dbReference type="ChEBI" id="CHEBI:30616"/>
        <dbReference type="ChEBI" id="CHEBI:33019"/>
        <dbReference type="ChEBI" id="CHEBI:57287"/>
        <dbReference type="ChEBI" id="CHEBI:57560"/>
        <dbReference type="ChEBI" id="CHEBI:83139"/>
        <dbReference type="ChEBI" id="CHEBI:456215"/>
        <dbReference type="EC" id="6.2.1.3"/>
    </reaction>
</comment>
<dbReference type="InterPro" id="IPR000873">
    <property type="entry name" value="AMP-dep_synth/lig_dom"/>
</dbReference>
<evidence type="ECO:0000313" key="7">
    <source>
        <dbReference type="EMBL" id="KDR82130.1"/>
    </source>
</evidence>
<evidence type="ECO:0000313" key="8">
    <source>
        <dbReference type="Proteomes" id="UP000027222"/>
    </source>
</evidence>
<dbReference type="STRING" id="685588.A0A067TFY9"/>
<evidence type="ECO:0000256" key="2">
    <source>
        <dbReference type="ARBA" id="ARBA00022598"/>
    </source>
</evidence>
<dbReference type="PANTHER" id="PTHR43272:SF83">
    <property type="entry name" value="ACYL-COA SYNTHETASE LONG-CHAIN, ISOFORM J"/>
    <property type="match status" value="1"/>
</dbReference>
<accession>A0A067TFY9</accession>
<dbReference type="SUPFAM" id="SSF56801">
    <property type="entry name" value="Acetyl-CoA synthetase-like"/>
    <property type="match status" value="1"/>
</dbReference>
<organism evidence="7 8">
    <name type="scientific">Galerina marginata (strain CBS 339.88)</name>
    <dbReference type="NCBI Taxonomy" id="685588"/>
    <lineage>
        <taxon>Eukaryota</taxon>
        <taxon>Fungi</taxon>
        <taxon>Dikarya</taxon>
        <taxon>Basidiomycota</taxon>
        <taxon>Agaricomycotina</taxon>
        <taxon>Agaricomycetes</taxon>
        <taxon>Agaricomycetidae</taxon>
        <taxon>Agaricales</taxon>
        <taxon>Agaricineae</taxon>
        <taxon>Strophariaceae</taxon>
        <taxon>Galerina</taxon>
    </lineage>
</organism>
<dbReference type="PANTHER" id="PTHR43272">
    <property type="entry name" value="LONG-CHAIN-FATTY-ACID--COA LIGASE"/>
    <property type="match status" value="1"/>
</dbReference>
<dbReference type="EMBL" id="KL142370">
    <property type="protein sequence ID" value="KDR82130.1"/>
    <property type="molecule type" value="Genomic_DNA"/>
</dbReference>
<gene>
    <name evidence="7" type="ORF">GALMADRAFT_240655</name>
</gene>
<dbReference type="GO" id="GO:0005783">
    <property type="term" value="C:endoplasmic reticulum"/>
    <property type="evidence" value="ECO:0007669"/>
    <property type="project" value="TreeGrafter"/>
</dbReference>
<dbReference type="Proteomes" id="UP000027222">
    <property type="component" value="Unassembled WGS sequence"/>
</dbReference>
<dbReference type="PROSITE" id="PS00455">
    <property type="entry name" value="AMP_BINDING"/>
    <property type="match status" value="1"/>
</dbReference>
<dbReference type="InterPro" id="IPR042099">
    <property type="entry name" value="ANL_N_sf"/>
</dbReference>
<reference evidence="8" key="1">
    <citation type="journal article" date="2014" name="Proc. Natl. Acad. Sci. U.S.A.">
        <title>Extensive sampling of basidiomycete genomes demonstrates inadequacy of the white-rot/brown-rot paradigm for wood decay fungi.</title>
        <authorList>
            <person name="Riley R."/>
            <person name="Salamov A.A."/>
            <person name="Brown D.W."/>
            <person name="Nagy L.G."/>
            <person name="Floudas D."/>
            <person name="Held B.W."/>
            <person name="Levasseur A."/>
            <person name="Lombard V."/>
            <person name="Morin E."/>
            <person name="Otillar R."/>
            <person name="Lindquist E.A."/>
            <person name="Sun H."/>
            <person name="LaButti K.M."/>
            <person name="Schmutz J."/>
            <person name="Jabbour D."/>
            <person name="Luo H."/>
            <person name="Baker S.E."/>
            <person name="Pisabarro A.G."/>
            <person name="Walton J.D."/>
            <person name="Blanchette R.A."/>
            <person name="Henrissat B."/>
            <person name="Martin F."/>
            <person name="Cullen D."/>
            <person name="Hibbett D.S."/>
            <person name="Grigoriev I.V."/>
        </authorList>
    </citation>
    <scope>NUCLEOTIDE SEQUENCE [LARGE SCALE GENOMIC DNA]</scope>
    <source>
        <strain evidence="8">CBS 339.88</strain>
    </source>
</reference>
<dbReference type="HOGENOM" id="CLU_000022_45_2_1"/>
<dbReference type="GO" id="GO:0035336">
    <property type="term" value="P:long-chain fatty-acyl-CoA metabolic process"/>
    <property type="evidence" value="ECO:0007669"/>
    <property type="project" value="TreeGrafter"/>
</dbReference>
<dbReference type="GO" id="GO:0005524">
    <property type="term" value="F:ATP binding"/>
    <property type="evidence" value="ECO:0007669"/>
    <property type="project" value="UniProtKB-KW"/>
</dbReference>
<evidence type="ECO:0000256" key="4">
    <source>
        <dbReference type="ARBA" id="ARBA00022840"/>
    </source>
</evidence>
<keyword evidence="8" id="KW-1185">Reference proteome</keyword>
<dbReference type="Gene3D" id="3.40.50.12780">
    <property type="entry name" value="N-terminal domain of ligase-like"/>
    <property type="match status" value="1"/>
</dbReference>
<proteinExistence type="inferred from homology"/>
<dbReference type="GO" id="GO:0005811">
    <property type="term" value="C:lipid droplet"/>
    <property type="evidence" value="ECO:0007669"/>
    <property type="project" value="TreeGrafter"/>
</dbReference>
<evidence type="ECO:0000256" key="5">
    <source>
        <dbReference type="ARBA" id="ARBA00036813"/>
    </source>
</evidence>